<evidence type="ECO:0000256" key="1">
    <source>
        <dbReference type="ARBA" id="ARBA00004283"/>
    </source>
</evidence>
<gene>
    <name evidence="9" type="primary">Fcho2</name>
</gene>
<feature type="domain" description="F-BAR" evidence="8">
    <location>
        <begin position="60"/>
        <end position="303"/>
    </location>
</feature>
<dbReference type="InterPro" id="IPR031160">
    <property type="entry name" value="F_BAR_dom"/>
</dbReference>
<dbReference type="AlphaFoldDB" id="A0A6F9DDJ5"/>
<dbReference type="PANTHER" id="PTHR23065:SF15">
    <property type="entry name" value="AT02057P"/>
    <property type="match status" value="1"/>
</dbReference>
<feature type="region of interest" description="Disordered" evidence="6">
    <location>
        <begin position="27"/>
        <end position="64"/>
    </location>
</feature>
<evidence type="ECO:0000256" key="4">
    <source>
        <dbReference type="ARBA" id="ARBA00023176"/>
    </source>
</evidence>
<feature type="region of interest" description="Disordered" evidence="6">
    <location>
        <begin position="542"/>
        <end position="566"/>
    </location>
</feature>
<dbReference type="PANTHER" id="PTHR23065">
    <property type="entry name" value="PROLINE-SERINE-THREONINE PHOSPHATASE INTERACTING PROTEIN 1"/>
    <property type="match status" value="1"/>
</dbReference>
<organism evidence="9">
    <name type="scientific">Phallusia mammillata</name>
    <dbReference type="NCBI Taxonomy" id="59560"/>
    <lineage>
        <taxon>Eukaryota</taxon>
        <taxon>Metazoa</taxon>
        <taxon>Chordata</taxon>
        <taxon>Tunicata</taxon>
        <taxon>Ascidiacea</taxon>
        <taxon>Phlebobranchia</taxon>
        <taxon>Ascidiidae</taxon>
        <taxon>Phallusia</taxon>
    </lineage>
</organism>
<dbReference type="GO" id="GO:0005886">
    <property type="term" value="C:plasma membrane"/>
    <property type="evidence" value="ECO:0007669"/>
    <property type="project" value="TreeGrafter"/>
</dbReference>
<feature type="compositionally biased region" description="Polar residues" evidence="6">
    <location>
        <begin position="485"/>
        <end position="494"/>
    </location>
</feature>
<dbReference type="Pfam" id="PF10291">
    <property type="entry name" value="muHD"/>
    <property type="match status" value="1"/>
</dbReference>
<keyword evidence="4" id="KW-0168">Coated pit</keyword>
<evidence type="ECO:0000256" key="3">
    <source>
        <dbReference type="ARBA" id="ARBA00023054"/>
    </source>
</evidence>
<dbReference type="InterPro" id="IPR027267">
    <property type="entry name" value="AH/BAR_dom_sf"/>
</dbReference>
<feature type="compositionally biased region" description="Polar residues" evidence="6">
    <location>
        <begin position="547"/>
        <end position="566"/>
    </location>
</feature>
<dbReference type="Gene3D" id="1.20.1270.60">
    <property type="entry name" value="Arfaptin homology (AH) domain/BAR domain"/>
    <property type="match status" value="1"/>
</dbReference>
<evidence type="ECO:0000259" key="8">
    <source>
        <dbReference type="PROSITE" id="PS51741"/>
    </source>
</evidence>
<name>A0A6F9DDJ5_9ASCI</name>
<dbReference type="GO" id="GO:0048268">
    <property type="term" value="P:clathrin coat assembly"/>
    <property type="evidence" value="ECO:0007669"/>
    <property type="project" value="TreeGrafter"/>
</dbReference>
<feature type="region of interest" description="Disordered" evidence="6">
    <location>
        <begin position="582"/>
        <end position="656"/>
    </location>
</feature>
<comment type="subcellular location">
    <subcellularLocation>
        <location evidence="1">Membrane</location>
        <location evidence="1">Clathrin-coated pit</location>
        <topology evidence="1">Peripheral membrane protein</topology>
        <orientation evidence="1">Cytoplasmic side</orientation>
    </subcellularLocation>
</comment>
<dbReference type="PROSITE" id="PS51072">
    <property type="entry name" value="MHD"/>
    <property type="match status" value="1"/>
</dbReference>
<feature type="region of interest" description="Disordered" evidence="6">
    <location>
        <begin position="333"/>
        <end position="434"/>
    </location>
</feature>
<feature type="region of interest" description="Disordered" evidence="6">
    <location>
        <begin position="468"/>
        <end position="501"/>
    </location>
</feature>
<accession>A0A6F9DDJ5</accession>
<feature type="compositionally biased region" description="Polar residues" evidence="6">
    <location>
        <begin position="28"/>
        <end position="47"/>
    </location>
</feature>
<dbReference type="InterPro" id="IPR054713">
    <property type="entry name" value="GMIP/FCHO2-like_FCH"/>
</dbReference>
<feature type="compositionally biased region" description="Acidic residues" evidence="6">
    <location>
        <begin position="425"/>
        <end position="434"/>
    </location>
</feature>
<keyword evidence="2" id="KW-0254">Endocytosis</keyword>
<evidence type="ECO:0000259" key="7">
    <source>
        <dbReference type="PROSITE" id="PS51072"/>
    </source>
</evidence>
<feature type="compositionally biased region" description="Basic and acidic residues" evidence="6">
    <location>
        <begin position="382"/>
        <end position="404"/>
    </location>
</feature>
<feature type="compositionally biased region" description="Polar residues" evidence="6">
    <location>
        <begin position="603"/>
        <end position="625"/>
    </location>
</feature>
<dbReference type="PROSITE" id="PS51741">
    <property type="entry name" value="F_BAR"/>
    <property type="match status" value="1"/>
</dbReference>
<reference evidence="9" key="1">
    <citation type="submission" date="2020-04" db="EMBL/GenBank/DDBJ databases">
        <authorList>
            <person name="Neveu A P."/>
        </authorList>
    </citation>
    <scope>NUCLEOTIDE SEQUENCE</scope>
    <source>
        <tissue evidence="9">Whole embryo</tissue>
    </source>
</reference>
<feature type="compositionally biased region" description="Low complexity" evidence="6">
    <location>
        <begin position="626"/>
        <end position="641"/>
    </location>
</feature>
<dbReference type="InterPro" id="IPR028565">
    <property type="entry name" value="MHD"/>
</dbReference>
<dbReference type="CDD" id="cd07648">
    <property type="entry name" value="F-BAR_FCHO"/>
    <property type="match status" value="1"/>
</dbReference>
<protein>
    <submittedName>
        <fullName evidence="9">FCH domain only protein 2</fullName>
    </submittedName>
</protein>
<feature type="compositionally biased region" description="Polar residues" evidence="6">
    <location>
        <begin position="642"/>
        <end position="656"/>
    </location>
</feature>
<feature type="domain" description="MHD" evidence="7">
    <location>
        <begin position="667"/>
        <end position="933"/>
    </location>
</feature>
<sequence>MSLKSNSNVPNILAPVVQGAFAQKGNVHASQAKSESLPTTPSHNSLVVPSPAKHGSAHSTPSKDGEKNLGFSVLYHNMKQGQAAVKFLQELLRESASTEDIYAKHLTKLAKQASNVPAVGTFAPMFEIVKVMAEKLSSCHVDVVIKLHDVIKELAKYLDEQKGKHKQVKDELGGTADALSLVQSTTNALKRSKEKYHQQCSEAERLKKSGGLNKDIEKAEAKSKKCGEEYKHLVEKYSNVRSDFEQKMTESAKRFQDVEEAHLKHMKSVLESYILSYENANVLINQVHQEFRRQVNEHSADMLVKQYSEAKGTGPEKPGPIVFEECDLSSVIVDTPVNGSTPDETISAPPNKSSRRPIGLPFRRKKAPSRKAAKDTISAGSKETDRDAESIESPDKDSSVKIDDEGYTIRPETPKSTKDSWGLDSDSDSDSDSDDYAARKIHVKINPKDETVAESAGSDMETLNAITKNLTLNSPTPLGGKRLSPNYNNTTKQKTVPEKSEKSLSDELMDLFGNNTPVANNKTAPLIGSTNTTDTLAGLFASKPESPATSAKNDHLTTSTLPQSSSNVSLNNLFIMPAEKEETSIGSQGNGPMTPVFEPVDTVESTRPTELSLTTPYSRPSKATTPSAPLASSESWSSLSSVGGTTPMDSFASSRGPSPLTLMHGDPIPIAVAFTETVNAYFKGADEQRCMVKIGGEMQMSFPAGIVRAFTSNPNPAVLSFKIKGCPNVHDFTPNPNLLFLDNSQSESSQQSFWFNMSALTSHVKKMADSNPNSPYYNIQILTYQMSSQSGYDMVPLHVSSFWQCESDYTDIRITYKYNNKCTNAPLKNVNVLVPVEGSVTNVQSEPQATWIAGQKRLSWKIPTPITSSTPPGTLHSKLSIASGPSKSSTLAVQFMSEGSTLSGADFELVGTGYRVSLTKRRFVSGKYLSDCT</sequence>
<dbReference type="SUPFAM" id="SSF103657">
    <property type="entry name" value="BAR/IMD domain-like"/>
    <property type="match status" value="1"/>
</dbReference>
<feature type="compositionally biased region" description="Polar residues" evidence="6">
    <location>
        <begin position="337"/>
        <end position="352"/>
    </location>
</feature>
<dbReference type="GO" id="GO:0005905">
    <property type="term" value="C:clathrin-coated pit"/>
    <property type="evidence" value="ECO:0007669"/>
    <property type="project" value="UniProtKB-SubCell"/>
</dbReference>
<evidence type="ECO:0000256" key="2">
    <source>
        <dbReference type="ARBA" id="ARBA00022583"/>
    </source>
</evidence>
<proteinExistence type="evidence at transcript level"/>
<keyword evidence="3 5" id="KW-0175">Coiled coil</keyword>
<keyword evidence="4" id="KW-0472">Membrane</keyword>
<evidence type="ECO:0000256" key="6">
    <source>
        <dbReference type="SAM" id="MobiDB-lite"/>
    </source>
</evidence>
<evidence type="ECO:0000313" key="9">
    <source>
        <dbReference type="EMBL" id="CAB3245500.1"/>
    </source>
</evidence>
<feature type="compositionally biased region" description="Basic residues" evidence="6">
    <location>
        <begin position="362"/>
        <end position="371"/>
    </location>
</feature>
<dbReference type="GO" id="GO:0030136">
    <property type="term" value="C:clathrin-coated vesicle"/>
    <property type="evidence" value="ECO:0007669"/>
    <property type="project" value="TreeGrafter"/>
</dbReference>
<dbReference type="GO" id="GO:0072583">
    <property type="term" value="P:clathrin-dependent endocytosis"/>
    <property type="evidence" value="ECO:0007669"/>
    <property type="project" value="TreeGrafter"/>
</dbReference>
<dbReference type="EMBL" id="LR785133">
    <property type="protein sequence ID" value="CAB3245500.1"/>
    <property type="molecule type" value="mRNA"/>
</dbReference>
<dbReference type="Pfam" id="PF22699">
    <property type="entry name" value="GMIP-like_FCH"/>
    <property type="match status" value="1"/>
</dbReference>
<dbReference type="Gene3D" id="2.60.40.1170">
    <property type="entry name" value="Mu homology domain, subdomain B"/>
    <property type="match status" value="2"/>
</dbReference>
<dbReference type="InterPro" id="IPR018808">
    <property type="entry name" value="Muniscin_C"/>
</dbReference>
<evidence type="ECO:0000256" key="5">
    <source>
        <dbReference type="PROSITE-ProRule" id="PRU01077"/>
    </source>
</evidence>